<dbReference type="RefSeq" id="WP_005557863.1">
    <property type="nucleotide sequence ID" value="NZ_AEJM01000024.1"/>
</dbReference>
<sequence length="347" mass="40129">MSLYKRNGCYYVDITTQTGSRIRRSTQTGVKKKAQEFHDRLKAELWDAEMLKKEPDHIFEEALILFLDDCKGRRGEAYKKIHAAHFRQYFSGRTLRSLTNDELIKSIPSTNKNTGKQLSPATRNRYRSSIKRILSLAFKSGWIDQMPFLGKDQEPKVRVSWITKADAETMIQSLKLEWMKNICSFALLTGARMGEILSMTWDKIDFEKKIAIVTSDKAKSGKARSLPLNHEAIILLKVLRQKSEHKERVFVRTSTKAPLNYIDRRDFKQAAICIGKPTLHFHDLRHTWASWHVQAGTPLFTLKEMGGWETLEMVKKYAHLNADHIIDYANHVTFTTHAQNMSLLKFA</sequence>
<dbReference type="PATRIC" id="fig|907488.3.peg.1289"/>
<dbReference type="InterPro" id="IPR050090">
    <property type="entry name" value="Tyrosine_recombinase_XerCD"/>
</dbReference>
<dbReference type="Gene3D" id="1.10.443.10">
    <property type="entry name" value="Intergrase catalytic core"/>
    <property type="match status" value="1"/>
</dbReference>
<organism evidence="6 7">
    <name type="scientific">Aggregatibacter actinomycetemcomitans serotype e str. SC1083</name>
    <dbReference type="NCBI Taxonomy" id="907488"/>
    <lineage>
        <taxon>Bacteria</taxon>
        <taxon>Pseudomonadati</taxon>
        <taxon>Pseudomonadota</taxon>
        <taxon>Gammaproteobacteria</taxon>
        <taxon>Pasteurellales</taxon>
        <taxon>Pasteurellaceae</taxon>
        <taxon>Aggregatibacter</taxon>
    </lineage>
</organism>
<dbReference type="AlphaFoldDB" id="G4A914"/>
<protein>
    <submittedName>
        <fullName evidence="6">Tyrosine recombinase xerD</fullName>
    </submittedName>
</protein>
<dbReference type="InterPro" id="IPR011010">
    <property type="entry name" value="DNA_brk_join_enz"/>
</dbReference>
<evidence type="ECO:0000256" key="1">
    <source>
        <dbReference type="ARBA" id="ARBA00008857"/>
    </source>
</evidence>
<keyword evidence="2" id="KW-0229">DNA integration</keyword>
<dbReference type="EMBL" id="AEJM01000024">
    <property type="protein sequence ID" value="EGY33594.1"/>
    <property type="molecule type" value="Genomic_DNA"/>
</dbReference>
<dbReference type="PANTHER" id="PTHR30349">
    <property type="entry name" value="PHAGE INTEGRASE-RELATED"/>
    <property type="match status" value="1"/>
</dbReference>
<evidence type="ECO:0000256" key="2">
    <source>
        <dbReference type="ARBA" id="ARBA00022908"/>
    </source>
</evidence>
<dbReference type="GO" id="GO:0003677">
    <property type="term" value="F:DNA binding"/>
    <property type="evidence" value="ECO:0007669"/>
    <property type="project" value="UniProtKB-KW"/>
</dbReference>
<accession>G4A914</accession>
<name>G4A914_AGGAC</name>
<keyword evidence="3" id="KW-0238">DNA-binding</keyword>
<gene>
    <name evidence="6" type="ORF">SC1083_1322</name>
</gene>
<dbReference type="GO" id="GO:0015074">
    <property type="term" value="P:DNA integration"/>
    <property type="evidence" value="ECO:0007669"/>
    <property type="project" value="UniProtKB-KW"/>
</dbReference>
<evidence type="ECO:0000313" key="7">
    <source>
        <dbReference type="Proteomes" id="UP000005508"/>
    </source>
</evidence>
<evidence type="ECO:0000313" key="6">
    <source>
        <dbReference type="EMBL" id="EGY33594.1"/>
    </source>
</evidence>
<comment type="similarity">
    <text evidence="1">Belongs to the 'phage' integrase family.</text>
</comment>
<dbReference type="GO" id="GO:0006310">
    <property type="term" value="P:DNA recombination"/>
    <property type="evidence" value="ECO:0007669"/>
    <property type="project" value="UniProtKB-KW"/>
</dbReference>
<dbReference type="PROSITE" id="PS51898">
    <property type="entry name" value="TYR_RECOMBINASE"/>
    <property type="match status" value="1"/>
</dbReference>
<dbReference type="CDD" id="cd00796">
    <property type="entry name" value="INT_Rci_Hp1_C"/>
    <property type="match status" value="1"/>
</dbReference>
<comment type="caution">
    <text evidence="6">The sequence shown here is derived from an EMBL/GenBank/DDBJ whole genome shotgun (WGS) entry which is preliminary data.</text>
</comment>
<evidence type="ECO:0000256" key="4">
    <source>
        <dbReference type="ARBA" id="ARBA00023172"/>
    </source>
</evidence>
<keyword evidence="4" id="KW-0233">DNA recombination</keyword>
<dbReference type="Pfam" id="PF00589">
    <property type="entry name" value="Phage_integrase"/>
    <property type="match status" value="1"/>
</dbReference>
<dbReference type="SUPFAM" id="SSF56349">
    <property type="entry name" value="DNA breaking-rejoining enzymes"/>
    <property type="match status" value="1"/>
</dbReference>
<evidence type="ECO:0000256" key="3">
    <source>
        <dbReference type="ARBA" id="ARBA00023125"/>
    </source>
</evidence>
<dbReference type="Proteomes" id="UP000005508">
    <property type="component" value="Unassembled WGS sequence"/>
</dbReference>
<dbReference type="InterPro" id="IPR010998">
    <property type="entry name" value="Integrase_recombinase_N"/>
</dbReference>
<dbReference type="SMR" id="G4A914"/>
<evidence type="ECO:0000259" key="5">
    <source>
        <dbReference type="PROSITE" id="PS51898"/>
    </source>
</evidence>
<dbReference type="PANTHER" id="PTHR30349:SF64">
    <property type="entry name" value="PROPHAGE INTEGRASE INTD-RELATED"/>
    <property type="match status" value="1"/>
</dbReference>
<dbReference type="InterPro" id="IPR002104">
    <property type="entry name" value="Integrase_catalytic"/>
</dbReference>
<proteinExistence type="inferred from homology"/>
<feature type="domain" description="Tyr recombinase" evidence="5">
    <location>
        <begin position="157"/>
        <end position="330"/>
    </location>
</feature>
<reference evidence="6 7" key="1">
    <citation type="submission" date="2010-10" db="EMBL/GenBank/DDBJ databases">
        <authorList>
            <person name="Chen C."/>
            <person name="Kittichotirat W."/>
            <person name="Asikainen S."/>
            <person name="Bumgarner R."/>
        </authorList>
    </citation>
    <scope>NUCLEOTIDE SEQUENCE [LARGE SCALE GENOMIC DNA]</scope>
    <source>
        <strain evidence="6 7">SC1083</strain>
    </source>
</reference>
<dbReference type="Gene3D" id="1.10.150.130">
    <property type="match status" value="1"/>
</dbReference>
<dbReference type="InterPro" id="IPR013762">
    <property type="entry name" value="Integrase-like_cat_sf"/>
</dbReference>